<feature type="domain" description="TPM" evidence="2">
    <location>
        <begin position="23"/>
        <end position="142"/>
    </location>
</feature>
<dbReference type="Proteomes" id="UP000323671">
    <property type="component" value="Chromosome"/>
</dbReference>
<dbReference type="Pfam" id="PF04536">
    <property type="entry name" value="TPM_phosphatase"/>
    <property type="match status" value="1"/>
</dbReference>
<sequence>MTVLRVLKHLLLPGWWGRRCFPAASLARIEAAIADSEARHGGELRFVVETALPLAYLRQGAAGSHERAVDLFAQLRVWDTEANTGILIYVLLADRRVEIVADRGIHAKVGEAAWQRLCRQMSDDFRQGNYESGALAALAEVTRLLETHVPPPADNPNELPDRPLLLD</sequence>
<dbReference type="InterPro" id="IPR007621">
    <property type="entry name" value="TPM_dom"/>
</dbReference>
<dbReference type="Gene3D" id="3.10.310.50">
    <property type="match status" value="1"/>
</dbReference>
<dbReference type="KEGG" id="otr:OTERR_14340"/>
<keyword evidence="4" id="KW-1185">Reference proteome</keyword>
<evidence type="ECO:0000313" key="3">
    <source>
        <dbReference type="EMBL" id="QEL64910.1"/>
    </source>
</evidence>
<reference evidence="3 4" key="1">
    <citation type="submission" date="2017-07" db="EMBL/GenBank/DDBJ databases">
        <title>Complete genome sequence of Oryzomicrobium terrae TPP412.</title>
        <authorList>
            <person name="Chiu L.-W."/>
            <person name="Lo K.-J."/>
            <person name="Tsai Y.-M."/>
            <person name="Lin S.-S."/>
            <person name="Kuo C.-H."/>
            <person name="Liu C.-T."/>
        </authorList>
    </citation>
    <scope>NUCLEOTIDE SEQUENCE [LARGE SCALE GENOMIC DNA]</scope>
    <source>
        <strain evidence="3 4">TPP412</strain>
    </source>
</reference>
<name>A0A5C1E7K9_9RHOO</name>
<evidence type="ECO:0000259" key="2">
    <source>
        <dbReference type="Pfam" id="PF04536"/>
    </source>
</evidence>
<feature type="region of interest" description="Disordered" evidence="1">
    <location>
        <begin position="148"/>
        <end position="167"/>
    </location>
</feature>
<proteinExistence type="predicted"/>
<evidence type="ECO:0000313" key="4">
    <source>
        <dbReference type="Proteomes" id="UP000323671"/>
    </source>
</evidence>
<gene>
    <name evidence="3" type="ORF">OTERR_14340</name>
</gene>
<evidence type="ECO:0000256" key="1">
    <source>
        <dbReference type="SAM" id="MobiDB-lite"/>
    </source>
</evidence>
<dbReference type="RefSeq" id="WP_054620662.1">
    <property type="nucleotide sequence ID" value="NZ_CP022579.1"/>
</dbReference>
<accession>A0A5C1E7K9</accession>
<dbReference type="AlphaFoldDB" id="A0A5C1E7K9"/>
<dbReference type="EMBL" id="CP022579">
    <property type="protein sequence ID" value="QEL64910.1"/>
    <property type="molecule type" value="Genomic_DNA"/>
</dbReference>
<organism evidence="3 4">
    <name type="scientific">Oryzomicrobium terrae</name>
    <dbReference type="NCBI Taxonomy" id="1735038"/>
    <lineage>
        <taxon>Bacteria</taxon>
        <taxon>Pseudomonadati</taxon>
        <taxon>Pseudomonadota</taxon>
        <taxon>Betaproteobacteria</taxon>
        <taxon>Rhodocyclales</taxon>
        <taxon>Rhodocyclaceae</taxon>
        <taxon>Oryzomicrobium</taxon>
    </lineage>
</organism>
<dbReference type="PANTHER" id="PTHR30373">
    <property type="entry name" value="UPF0603 PROTEIN YGCG"/>
    <property type="match status" value="1"/>
</dbReference>
<protein>
    <recommendedName>
        <fullName evidence="2">TPM domain-containing protein</fullName>
    </recommendedName>
</protein>
<dbReference type="PANTHER" id="PTHR30373:SF8">
    <property type="entry name" value="BLL7265 PROTEIN"/>
    <property type="match status" value="1"/>
</dbReference>